<name>A0A9E7K0M3_9LILI</name>
<feature type="region of interest" description="Disordered" evidence="1">
    <location>
        <begin position="40"/>
        <end position="81"/>
    </location>
</feature>
<dbReference type="Proteomes" id="UP001055439">
    <property type="component" value="Chromosome 5"/>
</dbReference>
<gene>
    <name evidence="2" type="ORF">MUK42_14099</name>
</gene>
<sequence>MGKWGGLHRMGFRQNLQRRRHSLLPVQWSLTVWPRLEKLTTKPARPATPSRPTRIRAPRLPSPGPGADTSSAAHSGTAPVG</sequence>
<evidence type="ECO:0000313" key="3">
    <source>
        <dbReference type="Proteomes" id="UP001055439"/>
    </source>
</evidence>
<reference evidence="2" key="1">
    <citation type="submission" date="2022-05" db="EMBL/GenBank/DDBJ databases">
        <title>The Musa troglodytarum L. genome provides insights into the mechanism of non-climacteric behaviour and enrichment of carotenoids.</title>
        <authorList>
            <person name="Wang J."/>
        </authorList>
    </citation>
    <scope>NUCLEOTIDE SEQUENCE</scope>
    <source>
        <tissue evidence="2">Leaf</tissue>
    </source>
</reference>
<dbReference type="EMBL" id="CP097507">
    <property type="protein sequence ID" value="URE00214.1"/>
    <property type="molecule type" value="Genomic_DNA"/>
</dbReference>
<evidence type="ECO:0000313" key="2">
    <source>
        <dbReference type="EMBL" id="URE00214.1"/>
    </source>
</evidence>
<proteinExistence type="predicted"/>
<dbReference type="OrthoDB" id="686200at2759"/>
<feature type="compositionally biased region" description="Low complexity" evidence="1">
    <location>
        <begin position="41"/>
        <end position="52"/>
    </location>
</feature>
<protein>
    <submittedName>
        <fullName evidence="2">Plastocyanin-like domain</fullName>
    </submittedName>
</protein>
<evidence type="ECO:0000256" key="1">
    <source>
        <dbReference type="SAM" id="MobiDB-lite"/>
    </source>
</evidence>
<organism evidence="2 3">
    <name type="scientific">Musa troglodytarum</name>
    <name type="common">fe'i banana</name>
    <dbReference type="NCBI Taxonomy" id="320322"/>
    <lineage>
        <taxon>Eukaryota</taxon>
        <taxon>Viridiplantae</taxon>
        <taxon>Streptophyta</taxon>
        <taxon>Embryophyta</taxon>
        <taxon>Tracheophyta</taxon>
        <taxon>Spermatophyta</taxon>
        <taxon>Magnoliopsida</taxon>
        <taxon>Liliopsida</taxon>
        <taxon>Zingiberales</taxon>
        <taxon>Musaceae</taxon>
        <taxon>Musa</taxon>
    </lineage>
</organism>
<accession>A0A9E7K0M3</accession>
<keyword evidence="3" id="KW-1185">Reference proteome</keyword>
<dbReference type="AlphaFoldDB" id="A0A9E7K0M3"/>